<organism evidence="9 10">
    <name type="scientific">Chlorella ohadii</name>
    <dbReference type="NCBI Taxonomy" id="2649997"/>
    <lineage>
        <taxon>Eukaryota</taxon>
        <taxon>Viridiplantae</taxon>
        <taxon>Chlorophyta</taxon>
        <taxon>core chlorophytes</taxon>
        <taxon>Trebouxiophyceae</taxon>
        <taxon>Chlorellales</taxon>
        <taxon>Chlorellaceae</taxon>
        <taxon>Chlorella clade</taxon>
        <taxon>Chlorella</taxon>
    </lineage>
</organism>
<dbReference type="AlphaFoldDB" id="A0AAD5DU98"/>
<dbReference type="Gene3D" id="1.10.20.10">
    <property type="entry name" value="Histone, subunit A"/>
    <property type="match status" value="1"/>
</dbReference>
<evidence type="ECO:0000313" key="9">
    <source>
        <dbReference type="EMBL" id="KAI7844135.1"/>
    </source>
</evidence>
<evidence type="ECO:0000256" key="1">
    <source>
        <dbReference type="ARBA" id="ARBA00004123"/>
    </source>
</evidence>
<accession>A0AAD5DU98</accession>
<evidence type="ECO:0000256" key="8">
    <source>
        <dbReference type="SAM" id="MobiDB-lite"/>
    </source>
</evidence>
<keyword evidence="10" id="KW-1185">Reference proteome</keyword>
<dbReference type="InterPro" id="IPR009072">
    <property type="entry name" value="Histone-fold"/>
</dbReference>
<dbReference type="Proteomes" id="UP001205105">
    <property type="component" value="Unassembled WGS sequence"/>
</dbReference>
<gene>
    <name evidence="9" type="ORF">COHA_002270</name>
</gene>
<dbReference type="GO" id="GO:0005634">
    <property type="term" value="C:nucleus"/>
    <property type="evidence" value="ECO:0007669"/>
    <property type="project" value="UniProtKB-SubCell"/>
</dbReference>
<dbReference type="CDD" id="cd22912">
    <property type="entry name" value="HFD_H4"/>
    <property type="match status" value="1"/>
</dbReference>
<comment type="subcellular location">
    <subcellularLocation>
        <location evidence="2">Chromosome</location>
    </subcellularLocation>
    <subcellularLocation>
        <location evidence="1">Nucleus</location>
    </subcellularLocation>
</comment>
<protein>
    <recommendedName>
        <fullName evidence="11">Histone H4</fullName>
    </recommendedName>
</protein>
<feature type="region of interest" description="Disordered" evidence="8">
    <location>
        <begin position="157"/>
        <end position="256"/>
    </location>
</feature>
<evidence type="ECO:0000256" key="5">
    <source>
        <dbReference type="ARBA" id="ARBA00023125"/>
    </source>
</evidence>
<evidence type="ECO:0000256" key="7">
    <source>
        <dbReference type="ARBA" id="ARBA00023269"/>
    </source>
</evidence>
<dbReference type="GO" id="GO:0000786">
    <property type="term" value="C:nucleosome"/>
    <property type="evidence" value="ECO:0007669"/>
    <property type="project" value="UniProtKB-KW"/>
</dbReference>
<evidence type="ECO:0000256" key="3">
    <source>
        <dbReference type="ARBA" id="ARBA00006564"/>
    </source>
</evidence>
<dbReference type="EMBL" id="JADXDR010000033">
    <property type="protein sequence ID" value="KAI7844135.1"/>
    <property type="molecule type" value="Genomic_DNA"/>
</dbReference>
<feature type="compositionally biased region" description="Low complexity" evidence="8">
    <location>
        <begin position="234"/>
        <end position="255"/>
    </location>
</feature>
<evidence type="ECO:0008006" key="11">
    <source>
        <dbReference type="Google" id="ProtNLM"/>
    </source>
</evidence>
<comment type="similarity">
    <text evidence="3">Belongs to the histone H4 family.</text>
</comment>
<keyword evidence="5" id="KW-0238">DNA-binding</keyword>
<evidence type="ECO:0000313" key="10">
    <source>
        <dbReference type="Proteomes" id="UP001205105"/>
    </source>
</evidence>
<sequence>MSRGSTTKSRKSAGSGRAGLRRRSLTLSRVEAALYSCRSGMRKLARRAGVSRVGKGMLDDPQDGALLAFHDWLRGVIGDAVVLTEYARRATVTSNDIVMALKRRGRTLYSTQWGVDWTYGFYNRERVRARIASVRLSQPQLDEAATQIAASQAGSAAAAGGQSVQQEAPGSVQRPAAPRPQPSQLPQQSPARHPQPAQLPQQTPVRQAQPPPPAQSPAPSVAHSHHPQQTPVRHAQPAVPAQSPAPSVAHSAAASVGLATPQSLWPAQQQHEQQQEEQPGAAVVAAVTAAPAAAAAAKGCCGGNAAPASAAPAPANERRLSDVPTPTFLSEARAAEIQNWMADQMLELQRSTPDLGISVHDLRRVMVAKHSCTAAEVQHVLFCLEKMDRIMCEDGMIYPCY</sequence>
<proteinExistence type="inferred from homology"/>
<dbReference type="SUPFAM" id="SSF47113">
    <property type="entry name" value="Histone-fold"/>
    <property type="match status" value="1"/>
</dbReference>
<feature type="region of interest" description="Disordered" evidence="8">
    <location>
        <begin position="1"/>
        <end position="21"/>
    </location>
</feature>
<keyword evidence="7" id="KW-0544">Nucleosome core</keyword>
<dbReference type="InterPro" id="IPR001951">
    <property type="entry name" value="Histone_H4"/>
</dbReference>
<reference evidence="9" key="1">
    <citation type="submission" date="2020-11" db="EMBL/GenBank/DDBJ databases">
        <title>Chlorella ohadii genome sequencing and assembly.</title>
        <authorList>
            <person name="Murik O."/>
            <person name="Treves H."/>
            <person name="Kedem I."/>
            <person name="Shotland Y."/>
            <person name="Kaplan A."/>
        </authorList>
    </citation>
    <scope>NUCLEOTIDE SEQUENCE</scope>
    <source>
        <strain evidence="9">1</strain>
    </source>
</reference>
<feature type="compositionally biased region" description="Low complexity" evidence="8">
    <location>
        <begin position="157"/>
        <end position="176"/>
    </location>
</feature>
<dbReference type="PANTHER" id="PTHR10484">
    <property type="entry name" value="HISTONE H4"/>
    <property type="match status" value="1"/>
</dbReference>
<dbReference type="GO" id="GO:0003677">
    <property type="term" value="F:DNA binding"/>
    <property type="evidence" value="ECO:0007669"/>
    <property type="project" value="UniProtKB-KW"/>
</dbReference>
<name>A0AAD5DU98_9CHLO</name>
<dbReference type="PRINTS" id="PR00623">
    <property type="entry name" value="HISTONEH4"/>
</dbReference>
<keyword evidence="4" id="KW-0158">Chromosome</keyword>
<evidence type="ECO:0000256" key="6">
    <source>
        <dbReference type="ARBA" id="ARBA00023242"/>
    </source>
</evidence>
<comment type="caution">
    <text evidence="9">The sequence shown here is derived from an EMBL/GenBank/DDBJ whole genome shotgun (WGS) entry which is preliminary data.</text>
</comment>
<evidence type="ECO:0000256" key="2">
    <source>
        <dbReference type="ARBA" id="ARBA00004286"/>
    </source>
</evidence>
<evidence type="ECO:0000256" key="4">
    <source>
        <dbReference type="ARBA" id="ARBA00022454"/>
    </source>
</evidence>
<dbReference type="GO" id="GO:0046982">
    <property type="term" value="F:protein heterodimerization activity"/>
    <property type="evidence" value="ECO:0007669"/>
    <property type="project" value="InterPro"/>
</dbReference>
<dbReference type="GO" id="GO:0030527">
    <property type="term" value="F:structural constituent of chromatin"/>
    <property type="evidence" value="ECO:0007669"/>
    <property type="project" value="InterPro"/>
</dbReference>
<keyword evidence="6" id="KW-0539">Nucleus</keyword>